<dbReference type="GO" id="GO:0008270">
    <property type="term" value="F:zinc ion binding"/>
    <property type="evidence" value="ECO:0007669"/>
    <property type="project" value="UniProtKB-KW"/>
</dbReference>
<keyword evidence="10" id="KW-0833">Ubl conjugation pathway</keyword>
<reference evidence="17 18" key="1">
    <citation type="submission" date="2019-01" db="EMBL/GenBank/DDBJ databases">
        <title>Sequencing of cultivated peanut Arachis hypogaea provides insights into genome evolution and oil improvement.</title>
        <authorList>
            <person name="Chen X."/>
        </authorList>
    </citation>
    <scope>NUCLEOTIDE SEQUENCE [LARGE SCALE GENOMIC DNA]</scope>
    <source>
        <strain evidence="18">cv. Fuhuasheng</strain>
        <tissue evidence="17">Leaves</tissue>
    </source>
</reference>
<feature type="signal peptide" evidence="15">
    <location>
        <begin position="1"/>
        <end position="24"/>
    </location>
</feature>
<keyword evidence="5" id="KW-0808">Transferase</keyword>
<evidence type="ECO:0000256" key="7">
    <source>
        <dbReference type="ARBA" id="ARBA00022723"/>
    </source>
</evidence>
<comment type="subcellular location">
    <subcellularLocation>
        <location evidence="2">Membrane</location>
        <topology evidence="2">Single-pass membrane protein</topology>
    </subcellularLocation>
</comment>
<feature type="chain" id="PRO_5019254945" description="RING-type E3 ubiquitin transferase" evidence="15">
    <location>
        <begin position="25"/>
        <end position="315"/>
    </location>
</feature>
<protein>
    <recommendedName>
        <fullName evidence="4">RING-type E3 ubiquitin transferase</fullName>
        <ecNumber evidence="4">2.3.2.27</ecNumber>
    </recommendedName>
</protein>
<evidence type="ECO:0000313" key="18">
    <source>
        <dbReference type="Proteomes" id="UP000289738"/>
    </source>
</evidence>
<evidence type="ECO:0000256" key="1">
    <source>
        <dbReference type="ARBA" id="ARBA00000900"/>
    </source>
</evidence>
<keyword evidence="11" id="KW-0862">Zinc</keyword>
<keyword evidence="18" id="KW-1185">Reference proteome</keyword>
<comment type="catalytic activity">
    <reaction evidence="1">
        <text>S-ubiquitinyl-[E2 ubiquitin-conjugating enzyme]-L-cysteine + [acceptor protein]-L-lysine = [E2 ubiquitin-conjugating enzyme]-L-cysteine + N(6)-ubiquitinyl-[acceptor protein]-L-lysine.</text>
        <dbReference type="EC" id="2.3.2.27"/>
    </reaction>
</comment>
<organism evidence="17 18">
    <name type="scientific">Arachis hypogaea</name>
    <name type="common">Peanut</name>
    <dbReference type="NCBI Taxonomy" id="3818"/>
    <lineage>
        <taxon>Eukaryota</taxon>
        <taxon>Viridiplantae</taxon>
        <taxon>Streptophyta</taxon>
        <taxon>Embryophyta</taxon>
        <taxon>Tracheophyta</taxon>
        <taxon>Spermatophyta</taxon>
        <taxon>Magnoliopsida</taxon>
        <taxon>eudicotyledons</taxon>
        <taxon>Gunneridae</taxon>
        <taxon>Pentapetalae</taxon>
        <taxon>rosids</taxon>
        <taxon>fabids</taxon>
        <taxon>Fabales</taxon>
        <taxon>Fabaceae</taxon>
        <taxon>Papilionoideae</taxon>
        <taxon>50 kb inversion clade</taxon>
        <taxon>dalbergioids sensu lato</taxon>
        <taxon>Dalbergieae</taxon>
        <taxon>Pterocarpus clade</taxon>
        <taxon>Arachis</taxon>
    </lineage>
</organism>
<proteinExistence type="inferred from homology"/>
<dbReference type="GO" id="GO:0016020">
    <property type="term" value="C:membrane"/>
    <property type="evidence" value="ECO:0007669"/>
    <property type="project" value="UniProtKB-SubCell"/>
</dbReference>
<evidence type="ECO:0000256" key="14">
    <source>
        <dbReference type="ARBA" id="ARBA00024209"/>
    </source>
</evidence>
<keyword evidence="8 15" id="KW-0732">Signal</keyword>
<dbReference type="InterPro" id="IPR025287">
    <property type="entry name" value="WAK_GUB"/>
</dbReference>
<evidence type="ECO:0000256" key="6">
    <source>
        <dbReference type="ARBA" id="ARBA00022692"/>
    </source>
</evidence>
<dbReference type="GO" id="GO:0030247">
    <property type="term" value="F:polysaccharide binding"/>
    <property type="evidence" value="ECO:0007669"/>
    <property type="project" value="InterPro"/>
</dbReference>
<accession>A0A445BSL6</accession>
<comment type="caution">
    <text evidence="17">The sequence shown here is derived from an EMBL/GenBank/DDBJ whole genome shotgun (WGS) entry which is preliminary data.</text>
</comment>
<gene>
    <name evidence="17" type="ORF">Ahy_A08g038046</name>
</gene>
<evidence type="ECO:0000256" key="2">
    <source>
        <dbReference type="ARBA" id="ARBA00004167"/>
    </source>
</evidence>
<sequence>MDSYLILVSTFLLACFGVVHVVHGSNTDTTCPDFLCGNQEIRFPFRIKGRRQSQSCGYPGFDLVCSGTSDDEELFLELPESFNVIHIDYTKQTIELTPPSTCLPKQLHSLTNISVLVFPFQRMLVEKGDDYHFFNCSPVAMDTYINNDIMIPCLSSSTSQVYAISSWHSIHDLTILFPCTKMFNISSLPDALVPALKDTLVLFWSEPSCQRCESEGKRCSWNNSTKNQPDCLVNVIHKDSSTALVTTIVGLWCIQWHAVDRPSMQTVLQMLEGDQDTLAIPPNPFASTGPSRKYAKIGVAARQITQDLEVIQELD</sequence>
<dbReference type="EC" id="2.3.2.27" evidence="4"/>
<evidence type="ECO:0000256" key="11">
    <source>
        <dbReference type="ARBA" id="ARBA00022833"/>
    </source>
</evidence>
<evidence type="ECO:0000256" key="4">
    <source>
        <dbReference type="ARBA" id="ARBA00012483"/>
    </source>
</evidence>
<keyword evidence="13" id="KW-0472">Membrane</keyword>
<evidence type="ECO:0000256" key="8">
    <source>
        <dbReference type="ARBA" id="ARBA00022729"/>
    </source>
</evidence>
<evidence type="ECO:0000259" key="16">
    <source>
        <dbReference type="Pfam" id="PF13947"/>
    </source>
</evidence>
<dbReference type="GO" id="GO:0061630">
    <property type="term" value="F:ubiquitin protein ligase activity"/>
    <property type="evidence" value="ECO:0007669"/>
    <property type="project" value="UniProtKB-EC"/>
</dbReference>
<dbReference type="PANTHER" id="PTHR46279:SF9">
    <property type="entry name" value="OS01G0116300 PROTEIN"/>
    <property type="match status" value="1"/>
</dbReference>
<dbReference type="Pfam" id="PF13947">
    <property type="entry name" value="GUB_WAK_bind"/>
    <property type="match status" value="1"/>
</dbReference>
<evidence type="ECO:0000256" key="9">
    <source>
        <dbReference type="ARBA" id="ARBA00022771"/>
    </source>
</evidence>
<keyword evidence="12" id="KW-1133">Transmembrane helix</keyword>
<dbReference type="PANTHER" id="PTHR46279">
    <property type="entry name" value="RING/U-BOX SUPERFAMILY PROTEIN"/>
    <property type="match status" value="1"/>
</dbReference>
<dbReference type="AlphaFoldDB" id="A0A445BSL6"/>
<evidence type="ECO:0000256" key="3">
    <source>
        <dbReference type="ARBA" id="ARBA00004906"/>
    </source>
</evidence>
<evidence type="ECO:0000256" key="5">
    <source>
        <dbReference type="ARBA" id="ARBA00022679"/>
    </source>
</evidence>
<dbReference type="STRING" id="3818.A0A445BSL6"/>
<comment type="pathway">
    <text evidence="3">Protein modification; protein ubiquitination.</text>
</comment>
<name>A0A445BSL6_ARAHY</name>
<dbReference type="Proteomes" id="UP000289738">
    <property type="component" value="Chromosome A08"/>
</dbReference>
<keyword evidence="6" id="KW-0812">Transmembrane</keyword>
<evidence type="ECO:0000256" key="12">
    <source>
        <dbReference type="ARBA" id="ARBA00022989"/>
    </source>
</evidence>
<evidence type="ECO:0000256" key="13">
    <source>
        <dbReference type="ARBA" id="ARBA00023136"/>
    </source>
</evidence>
<evidence type="ECO:0000256" key="15">
    <source>
        <dbReference type="SAM" id="SignalP"/>
    </source>
</evidence>
<keyword evidence="9" id="KW-0863">Zinc-finger</keyword>
<dbReference type="InterPro" id="IPR046948">
    <property type="entry name" value="ATL20-22-like"/>
</dbReference>
<comment type="similarity">
    <text evidence="14">Belongs to the RING-type zinc finger family. ATL subfamily.</text>
</comment>
<evidence type="ECO:0000313" key="17">
    <source>
        <dbReference type="EMBL" id="RYR41642.1"/>
    </source>
</evidence>
<keyword evidence="7" id="KW-0479">Metal-binding</keyword>
<evidence type="ECO:0000256" key="10">
    <source>
        <dbReference type="ARBA" id="ARBA00022786"/>
    </source>
</evidence>
<feature type="domain" description="Wall-associated receptor kinase galacturonan-binding" evidence="16">
    <location>
        <begin position="31"/>
        <end position="96"/>
    </location>
</feature>
<dbReference type="EMBL" id="SDMP01000008">
    <property type="protein sequence ID" value="RYR41642.1"/>
    <property type="molecule type" value="Genomic_DNA"/>
</dbReference>